<sequence length="194" mass="23008">MYIKQNISEALKNKGEAREEFKKELKEFCEKVIPNIETLQLFHSENNKDMKKIEQDYLNHISKDNEDKDELLKLVMELSPLESLVLLASLVKKSEKINEVLHSNDKLFDELDNRSEMLRKAEQKNKKHNISKPQPHMLYFRKELRLLSNDFHVIQSLSRAQNMELSKDSVILENFKEFISKCNELYGELEQKLK</sequence>
<dbReference type="EMBL" id="NVMX01000231">
    <property type="protein sequence ID" value="PDZ94238.1"/>
    <property type="molecule type" value="Genomic_DNA"/>
</dbReference>
<dbReference type="Proteomes" id="UP000219922">
    <property type="component" value="Unassembled WGS sequence"/>
</dbReference>
<reference evidence="2 3" key="1">
    <citation type="submission" date="2017-09" db="EMBL/GenBank/DDBJ databases">
        <title>Large-scale bioinformatics analysis of Bacillus genomes uncovers conserved roles of natural products in bacterial physiology.</title>
        <authorList>
            <consortium name="Agbiome Team Llc"/>
            <person name="Bleich R.M."/>
            <person name="Grubbs K.J."/>
            <person name="Santa Maria K.C."/>
            <person name="Allen S.E."/>
            <person name="Farag S."/>
            <person name="Shank E.A."/>
            <person name="Bowers A."/>
        </authorList>
    </citation>
    <scope>NUCLEOTIDE SEQUENCE [LARGE SCALE GENOMIC DNA]</scope>
    <source>
        <strain evidence="2 3">AFS092789</strain>
    </source>
</reference>
<proteinExistence type="predicted"/>
<evidence type="ECO:0000313" key="2">
    <source>
        <dbReference type="EMBL" id="PDZ94238.1"/>
    </source>
</evidence>
<accession>A0A9X6SST9</accession>
<organism evidence="2 3">
    <name type="scientific">Bacillus cereus</name>
    <dbReference type="NCBI Taxonomy" id="1396"/>
    <lineage>
        <taxon>Bacteria</taxon>
        <taxon>Bacillati</taxon>
        <taxon>Bacillota</taxon>
        <taxon>Bacilli</taxon>
        <taxon>Bacillales</taxon>
        <taxon>Bacillaceae</taxon>
        <taxon>Bacillus</taxon>
        <taxon>Bacillus cereus group</taxon>
    </lineage>
</organism>
<protein>
    <submittedName>
        <fullName evidence="2">Uncharacterized protein</fullName>
    </submittedName>
</protein>
<dbReference type="RefSeq" id="WP_098007173.1">
    <property type="nucleotide sequence ID" value="NZ_NVMX01000231.1"/>
</dbReference>
<feature type="coiled-coil region" evidence="1">
    <location>
        <begin position="4"/>
        <end position="31"/>
    </location>
</feature>
<gene>
    <name evidence="2" type="ORF">CON36_34835</name>
</gene>
<evidence type="ECO:0000256" key="1">
    <source>
        <dbReference type="SAM" id="Coils"/>
    </source>
</evidence>
<evidence type="ECO:0000313" key="3">
    <source>
        <dbReference type="Proteomes" id="UP000219922"/>
    </source>
</evidence>
<name>A0A9X6SST9_BACCE</name>
<comment type="caution">
    <text evidence="2">The sequence shown here is derived from an EMBL/GenBank/DDBJ whole genome shotgun (WGS) entry which is preliminary data.</text>
</comment>
<dbReference type="AlphaFoldDB" id="A0A9X6SST9"/>
<keyword evidence="1" id="KW-0175">Coiled coil</keyword>